<keyword evidence="5 7" id="KW-1133">Transmembrane helix</keyword>
<evidence type="ECO:0000256" key="4">
    <source>
        <dbReference type="ARBA" id="ARBA00022692"/>
    </source>
</evidence>
<keyword evidence="3" id="KW-1003">Cell membrane</keyword>
<dbReference type="AlphaFoldDB" id="A0A220MKL3"/>
<evidence type="ECO:0000259" key="8">
    <source>
        <dbReference type="Pfam" id="PF00892"/>
    </source>
</evidence>
<feature type="transmembrane region" description="Helical" evidence="7">
    <location>
        <begin position="127"/>
        <end position="147"/>
    </location>
</feature>
<evidence type="ECO:0000313" key="10">
    <source>
        <dbReference type="Proteomes" id="UP000197781"/>
    </source>
</evidence>
<dbReference type="InterPro" id="IPR000620">
    <property type="entry name" value="EamA_dom"/>
</dbReference>
<sequence>MNKQLLLGSIFCMVASMSWGAMFPVAHIALQEIDPFYFSFLRYFFVTIILCGLLWAKEGLSAFRLEGRGKSLLFFGTMAFTVYNMGVFLGQDLMGEPGTIAASIMEVLMPMISIVLLSITTRKLPPYYTLATILVALVGAVLVITNGNLTFFTTAGEHFIPLFFIFIGVVGWVVYSIGGGRFNTWSTLRYSTLTCLLGTGVNFVIVTTSSLFQWLPVPTVETVMSIKYEMAFMVLLPGFVALLSWNAGIKLLTPLNGILFINLVPITTFAMMAFQGYEISRYELCGTLLVILALIGNNHFQRKQIQYPSVTKQQPSGRKIPSM</sequence>
<organism evidence="9 10">
    <name type="scientific">Brevibacillus formosus</name>
    <dbReference type="NCBI Taxonomy" id="54913"/>
    <lineage>
        <taxon>Bacteria</taxon>
        <taxon>Bacillati</taxon>
        <taxon>Bacillota</taxon>
        <taxon>Bacilli</taxon>
        <taxon>Bacillales</taxon>
        <taxon>Paenibacillaceae</taxon>
        <taxon>Brevibacillus</taxon>
    </lineage>
</organism>
<dbReference type="InterPro" id="IPR050638">
    <property type="entry name" value="AA-Vitamin_Transporters"/>
</dbReference>
<evidence type="ECO:0000256" key="5">
    <source>
        <dbReference type="ARBA" id="ARBA00022989"/>
    </source>
</evidence>
<dbReference type="RefSeq" id="WP_088909121.1">
    <property type="nucleotide sequence ID" value="NZ_CP018145.1"/>
</dbReference>
<reference evidence="9 10" key="1">
    <citation type="submission" date="2016-11" db="EMBL/GenBank/DDBJ databases">
        <authorList>
            <person name="Jaros S."/>
            <person name="Januszkiewicz K."/>
            <person name="Wedrychowicz H."/>
        </authorList>
    </citation>
    <scope>NUCLEOTIDE SEQUENCE [LARGE SCALE GENOMIC DNA]</scope>
    <source>
        <strain evidence="9 10">NF2</strain>
    </source>
</reference>
<evidence type="ECO:0000256" key="6">
    <source>
        <dbReference type="ARBA" id="ARBA00023136"/>
    </source>
</evidence>
<feature type="transmembrane region" description="Helical" evidence="7">
    <location>
        <begin position="100"/>
        <end position="120"/>
    </location>
</feature>
<dbReference type="PANTHER" id="PTHR32322">
    <property type="entry name" value="INNER MEMBRANE TRANSPORTER"/>
    <property type="match status" value="1"/>
</dbReference>
<keyword evidence="4 7" id="KW-0812">Transmembrane</keyword>
<evidence type="ECO:0000256" key="1">
    <source>
        <dbReference type="ARBA" id="ARBA00004651"/>
    </source>
</evidence>
<feature type="transmembrane region" description="Helical" evidence="7">
    <location>
        <begin position="257"/>
        <end position="275"/>
    </location>
</feature>
<evidence type="ECO:0000256" key="7">
    <source>
        <dbReference type="SAM" id="Phobius"/>
    </source>
</evidence>
<accession>A0A220MKL3</accession>
<name>A0A220MKL3_9BACL</name>
<feature type="transmembrane region" description="Helical" evidence="7">
    <location>
        <begin position="72"/>
        <end position="94"/>
    </location>
</feature>
<keyword evidence="6 7" id="KW-0472">Membrane</keyword>
<dbReference type="EMBL" id="CP018145">
    <property type="protein sequence ID" value="ASJ55452.1"/>
    <property type="molecule type" value="Genomic_DNA"/>
</dbReference>
<feature type="domain" description="EamA" evidence="8">
    <location>
        <begin position="7"/>
        <end position="144"/>
    </location>
</feature>
<evidence type="ECO:0000313" key="9">
    <source>
        <dbReference type="EMBL" id="ASJ55452.1"/>
    </source>
</evidence>
<evidence type="ECO:0000256" key="2">
    <source>
        <dbReference type="ARBA" id="ARBA00007362"/>
    </source>
</evidence>
<feature type="transmembrane region" description="Helical" evidence="7">
    <location>
        <begin position="281"/>
        <end position="300"/>
    </location>
</feature>
<dbReference type="KEGG" id="bfm:BP422_19020"/>
<dbReference type="PANTHER" id="PTHR32322:SF18">
    <property type="entry name" value="S-ADENOSYLMETHIONINE_S-ADENOSYLHOMOCYSTEINE TRANSPORTER"/>
    <property type="match status" value="1"/>
</dbReference>
<evidence type="ECO:0000256" key="3">
    <source>
        <dbReference type="ARBA" id="ARBA00022475"/>
    </source>
</evidence>
<feature type="transmembrane region" description="Helical" evidence="7">
    <location>
        <begin position="159"/>
        <end position="178"/>
    </location>
</feature>
<dbReference type="GO" id="GO:0005886">
    <property type="term" value="C:plasma membrane"/>
    <property type="evidence" value="ECO:0007669"/>
    <property type="project" value="UniProtKB-SubCell"/>
</dbReference>
<comment type="subcellular location">
    <subcellularLocation>
        <location evidence="1">Cell membrane</location>
        <topology evidence="1">Multi-pass membrane protein</topology>
    </subcellularLocation>
</comment>
<protein>
    <submittedName>
        <fullName evidence="9">EamA family transporter</fullName>
    </submittedName>
</protein>
<proteinExistence type="inferred from homology"/>
<feature type="transmembrane region" description="Helical" evidence="7">
    <location>
        <begin position="36"/>
        <end position="56"/>
    </location>
</feature>
<dbReference type="Proteomes" id="UP000197781">
    <property type="component" value="Chromosome"/>
</dbReference>
<comment type="similarity">
    <text evidence="2">Belongs to the EamA transporter family.</text>
</comment>
<gene>
    <name evidence="9" type="ORF">BP422_19020</name>
</gene>
<feature type="transmembrane region" description="Helical" evidence="7">
    <location>
        <begin position="226"/>
        <end position="245"/>
    </location>
</feature>
<dbReference type="Pfam" id="PF00892">
    <property type="entry name" value="EamA"/>
    <property type="match status" value="1"/>
</dbReference>
<feature type="transmembrane region" description="Helical" evidence="7">
    <location>
        <begin position="190"/>
        <end position="214"/>
    </location>
</feature>